<feature type="domain" description="OB" evidence="4">
    <location>
        <begin position="144"/>
        <end position="213"/>
    </location>
</feature>
<dbReference type="Proteomes" id="UP000294576">
    <property type="component" value="Unassembled WGS sequence"/>
</dbReference>
<accession>A0A4R3Q0R8</accession>
<evidence type="ECO:0000313" key="7">
    <source>
        <dbReference type="Proteomes" id="UP000294576"/>
    </source>
</evidence>
<dbReference type="CDD" id="cd04485">
    <property type="entry name" value="DnaE_OBF"/>
    <property type="match status" value="1"/>
</dbReference>
<dbReference type="EMBL" id="SMBH01000026">
    <property type="protein sequence ID" value="TCU08684.1"/>
    <property type="molecule type" value="Genomic_DNA"/>
</dbReference>
<evidence type="ECO:0000259" key="4">
    <source>
        <dbReference type="Pfam" id="PF01336"/>
    </source>
</evidence>
<protein>
    <recommendedName>
        <fullName evidence="2">Error-prone DNA polymerase</fullName>
    </recommendedName>
</protein>
<dbReference type="InterPro" id="IPR029460">
    <property type="entry name" value="DNAPol_HHH"/>
</dbReference>
<evidence type="ECO:0000256" key="2">
    <source>
        <dbReference type="ARBA" id="ARBA00017273"/>
    </source>
</evidence>
<evidence type="ECO:0000313" key="6">
    <source>
        <dbReference type="EMBL" id="TCU08684.1"/>
    </source>
</evidence>
<feature type="region of interest" description="Disordered" evidence="3">
    <location>
        <begin position="226"/>
        <end position="259"/>
    </location>
</feature>
<evidence type="ECO:0000256" key="3">
    <source>
        <dbReference type="SAM" id="MobiDB-lite"/>
    </source>
</evidence>
<evidence type="ECO:0000256" key="1">
    <source>
        <dbReference type="ARBA" id="ARBA00007391"/>
    </source>
</evidence>
<comment type="similarity">
    <text evidence="1">Belongs to the DNA polymerase type-C family. DnaE2 subfamily.</text>
</comment>
<dbReference type="InterPro" id="IPR004805">
    <property type="entry name" value="DnaE2/DnaE/PolC"/>
</dbReference>
<dbReference type="Pfam" id="PF14579">
    <property type="entry name" value="HHH_6"/>
    <property type="match status" value="1"/>
</dbReference>
<dbReference type="InterPro" id="IPR004365">
    <property type="entry name" value="NA-bd_OB_tRNA"/>
</dbReference>
<evidence type="ECO:0000259" key="5">
    <source>
        <dbReference type="Pfam" id="PF14579"/>
    </source>
</evidence>
<dbReference type="GO" id="GO:0008408">
    <property type="term" value="F:3'-5' exonuclease activity"/>
    <property type="evidence" value="ECO:0007669"/>
    <property type="project" value="InterPro"/>
</dbReference>
<dbReference type="GO" id="GO:0006260">
    <property type="term" value="P:DNA replication"/>
    <property type="evidence" value="ECO:0007669"/>
    <property type="project" value="InterPro"/>
</dbReference>
<reference evidence="6 7" key="1">
    <citation type="submission" date="2019-03" db="EMBL/GenBank/DDBJ databases">
        <title>Genomic Encyclopedia of Type Strains, Phase IV (KMG-V): Genome sequencing to study the core and pangenomes of soil and plant-associated prokaryotes.</title>
        <authorList>
            <person name="Whitman W."/>
        </authorList>
    </citation>
    <scope>NUCLEOTIDE SEQUENCE [LARGE SCALE GENOMIC DNA]</scope>
    <source>
        <strain evidence="6 7">Hc14</strain>
    </source>
</reference>
<feature type="compositionally biased region" description="Basic and acidic residues" evidence="3">
    <location>
        <begin position="235"/>
        <end position="259"/>
    </location>
</feature>
<gene>
    <name evidence="6" type="ORF">EV132_12672</name>
</gene>
<dbReference type="GO" id="GO:0003676">
    <property type="term" value="F:nucleic acid binding"/>
    <property type="evidence" value="ECO:0007669"/>
    <property type="project" value="InterPro"/>
</dbReference>
<dbReference type="Pfam" id="PF01336">
    <property type="entry name" value="tRNA_anti-codon"/>
    <property type="match status" value="1"/>
</dbReference>
<comment type="caution">
    <text evidence="6">The sequence shown here is derived from an EMBL/GenBank/DDBJ whole genome shotgun (WGS) entry which is preliminary data.</text>
</comment>
<sequence length="280" mass="31105">MLAARIVAARADEPFASVDDVWRRSGVPVASLVELAEADAFLPSLRLERRDALWAIKALRDEPLPLFTAAVEREARAIAEQQEPDVELRQMTEGRNVVEDYSHTGLTLRQHPLSFLRGDLTRRRIVTCAEAATARDGQWLMAAGLVLVRQRPSSAKGVMFITIEDETGIDNIVVWPKLFERSRRVVLGASMMAINGKIQREGDVVHLVAQQLFDLSADLSSLAERDGAFRPPTGRGDEFAHGSHGSADSRERPPPGLRARELFVPDLPIDTLKIKSRNFQ</sequence>
<dbReference type="PANTHER" id="PTHR32294">
    <property type="entry name" value="DNA POLYMERASE III SUBUNIT ALPHA"/>
    <property type="match status" value="1"/>
</dbReference>
<organism evidence="6 7">
    <name type="scientific">Rhizobium sullae</name>
    <name type="common">Rhizobium hedysari</name>
    <dbReference type="NCBI Taxonomy" id="50338"/>
    <lineage>
        <taxon>Bacteria</taxon>
        <taxon>Pseudomonadati</taxon>
        <taxon>Pseudomonadota</taxon>
        <taxon>Alphaproteobacteria</taxon>
        <taxon>Hyphomicrobiales</taxon>
        <taxon>Rhizobiaceae</taxon>
        <taxon>Rhizobium/Agrobacterium group</taxon>
        <taxon>Rhizobium</taxon>
    </lineage>
</organism>
<dbReference type="PANTHER" id="PTHR32294:SF4">
    <property type="entry name" value="ERROR-PRONE DNA POLYMERASE"/>
    <property type="match status" value="1"/>
</dbReference>
<name>A0A4R3Q0R8_RHISU</name>
<feature type="domain" description="DNA polymerase helix-hairpin-helix motif" evidence="5">
    <location>
        <begin position="3"/>
        <end position="50"/>
    </location>
</feature>
<proteinExistence type="inferred from homology"/>
<dbReference type="AlphaFoldDB" id="A0A4R3Q0R8"/>